<reference evidence="2" key="1">
    <citation type="journal article" date="2019" name="MBio">
        <title>Virus Genomes from Deep Sea Sediments Expand the Ocean Megavirome and Support Independent Origins of Viral Gigantism.</title>
        <authorList>
            <person name="Backstrom D."/>
            <person name="Yutin N."/>
            <person name="Jorgensen S.L."/>
            <person name="Dharamshi J."/>
            <person name="Homa F."/>
            <person name="Zaremba-Niedwiedzka K."/>
            <person name="Spang A."/>
            <person name="Wolf Y.I."/>
            <person name="Koonin E.V."/>
            <person name="Ettema T.J."/>
        </authorList>
    </citation>
    <scope>NUCLEOTIDE SEQUENCE</scope>
</reference>
<sequence length="124" mass="14168">MQKCKCDERFGQDASIRASSGWLAGPKGVYGYDPIDQFARQIEEMKARKAVDARRDLTSDDPRLVMMTDYPNLEDSPTKDIGPSFREGHYPFVLEELQNSSEGFEYNKEKLCRSCMTTEELDAL</sequence>
<evidence type="ECO:0000256" key="1">
    <source>
        <dbReference type="SAM" id="MobiDB-lite"/>
    </source>
</evidence>
<proteinExistence type="predicted"/>
<dbReference type="EMBL" id="MK500334">
    <property type="protein sequence ID" value="QBK86302.1"/>
    <property type="molecule type" value="Genomic_DNA"/>
</dbReference>
<gene>
    <name evidence="2" type="ORF">LCMAC102_00970</name>
</gene>
<feature type="region of interest" description="Disordered" evidence="1">
    <location>
        <begin position="62"/>
        <end position="84"/>
    </location>
</feature>
<organism evidence="2">
    <name type="scientific">Marseillevirus LCMAC102</name>
    <dbReference type="NCBI Taxonomy" id="2506603"/>
    <lineage>
        <taxon>Viruses</taxon>
        <taxon>Varidnaviria</taxon>
        <taxon>Bamfordvirae</taxon>
        <taxon>Nucleocytoviricota</taxon>
        <taxon>Megaviricetes</taxon>
        <taxon>Pimascovirales</taxon>
        <taxon>Pimascovirales incertae sedis</taxon>
        <taxon>Marseilleviridae</taxon>
    </lineage>
</organism>
<protein>
    <submittedName>
        <fullName evidence="2">Uncharacterized protein</fullName>
    </submittedName>
</protein>
<evidence type="ECO:0000313" key="2">
    <source>
        <dbReference type="EMBL" id="QBK86302.1"/>
    </source>
</evidence>
<accession>A0A481YST4</accession>
<name>A0A481YST4_9VIRU</name>